<dbReference type="Pfam" id="PF21848">
    <property type="entry name" value="DUF6907"/>
    <property type="match status" value="1"/>
</dbReference>
<reference evidence="1 2" key="1">
    <citation type="submission" date="2017-02" db="EMBL/GenBank/DDBJ databases">
        <title>The new phylogeny of genus Mycobacterium.</title>
        <authorList>
            <person name="Tortoli E."/>
            <person name="Trovato A."/>
            <person name="Cirillo D.M."/>
        </authorList>
    </citation>
    <scope>NUCLEOTIDE SEQUENCE [LARGE SCALE GENOMIC DNA]</scope>
    <source>
        <strain evidence="1 2">DSM 45057</strain>
    </source>
</reference>
<evidence type="ECO:0000313" key="2">
    <source>
        <dbReference type="Proteomes" id="UP000192284"/>
    </source>
</evidence>
<dbReference type="Proteomes" id="UP000192284">
    <property type="component" value="Unassembled WGS sequence"/>
</dbReference>
<sequence length="107" mass="11584">MTTIESHLAAWHARNAELNAAVPLPDSFAEGGVWEDDEDGSWTRSLFGIEHGAAVRVSVGAFQSEDGRILEPNVWVEIDKQFGGLDPAGARQVAADLLRAADEVERL</sequence>
<dbReference type="RefSeq" id="WP_083112282.1">
    <property type="nucleotide sequence ID" value="NZ_JACKTS010000016.1"/>
</dbReference>
<organism evidence="1 2">
    <name type="scientific">Mycobacterium angelicum</name>
    <dbReference type="NCBI Taxonomy" id="470074"/>
    <lineage>
        <taxon>Bacteria</taxon>
        <taxon>Bacillati</taxon>
        <taxon>Actinomycetota</taxon>
        <taxon>Actinomycetes</taxon>
        <taxon>Mycobacteriales</taxon>
        <taxon>Mycobacteriaceae</taxon>
        <taxon>Mycobacterium</taxon>
    </lineage>
</organism>
<dbReference type="AlphaFoldDB" id="A0A1X0A187"/>
<comment type="caution">
    <text evidence="1">The sequence shown here is derived from an EMBL/GenBank/DDBJ whole genome shotgun (WGS) entry which is preliminary data.</text>
</comment>
<dbReference type="EMBL" id="MVHE01000006">
    <property type="protein sequence ID" value="ORA23829.1"/>
    <property type="molecule type" value="Genomic_DNA"/>
</dbReference>
<gene>
    <name evidence="1" type="ORF">BST12_06640</name>
</gene>
<accession>A0A1X0A187</accession>
<protein>
    <submittedName>
        <fullName evidence="1">Uncharacterized protein</fullName>
    </submittedName>
</protein>
<dbReference type="InterPro" id="IPR054202">
    <property type="entry name" value="DUF6907"/>
</dbReference>
<keyword evidence="2" id="KW-1185">Reference proteome</keyword>
<name>A0A1X0A187_MYCAN</name>
<evidence type="ECO:0000313" key="1">
    <source>
        <dbReference type="EMBL" id="ORA23829.1"/>
    </source>
</evidence>
<proteinExistence type="predicted"/>